<name>A0A1D7U4C5_9HYPH</name>
<keyword evidence="2" id="KW-1185">Reference proteome</keyword>
<gene>
    <name evidence="1" type="ORF">BHK69_18840</name>
</gene>
<organism evidence="1 2">
    <name type="scientific">Bosea vaviloviae</name>
    <dbReference type="NCBI Taxonomy" id="1526658"/>
    <lineage>
        <taxon>Bacteria</taxon>
        <taxon>Pseudomonadati</taxon>
        <taxon>Pseudomonadota</taxon>
        <taxon>Alphaproteobacteria</taxon>
        <taxon>Hyphomicrobiales</taxon>
        <taxon>Boseaceae</taxon>
        <taxon>Bosea</taxon>
    </lineage>
</organism>
<proteinExistence type="predicted"/>
<sequence>MPLRLVEAIFFEAGIENLQRATTCLAPSLERLLRILKLRHLLPQDGARRGKLPKQINVLKLLEYFNWLGNNQSFPPSPKRTD</sequence>
<protein>
    <submittedName>
        <fullName evidence="1">Uncharacterized protein</fullName>
    </submittedName>
</protein>
<evidence type="ECO:0000313" key="1">
    <source>
        <dbReference type="EMBL" id="AOO82225.1"/>
    </source>
</evidence>
<dbReference type="KEGG" id="bvv:BHK69_18840"/>
<accession>A0A1D7U4C5</accession>
<reference evidence="1 2" key="1">
    <citation type="journal article" date="2015" name="Antonie Van Leeuwenhoek">
        <title>Bosea vaviloviae sp. nov., a new species of slow-growing rhizobia isolated from nodules of the relict species Vavilovia formosa (Stev.) Fed.</title>
        <authorList>
            <person name="Safronova V.I."/>
            <person name="Kuznetsova I.G."/>
            <person name="Sazanova A.L."/>
            <person name="Kimeklis A.K."/>
            <person name="Belimov A.A."/>
            <person name="Andronov E.E."/>
            <person name="Pinaev A.G."/>
            <person name="Chizhevskaya E.P."/>
            <person name="Pukhaev A.R."/>
            <person name="Popov K.P."/>
            <person name="Willems A."/>
            <person name="Tikhonovich I.A."/>
        </authorList>
    </citation>
    <scope>NUCLEOTIDE SEQUENCE [LARGE SCALE GENOMIC DNA]</scope>
    <source>
        <strain evidence="1 2">Vaf18</strain>
    </source>
</reference>
<dbReference type="EMBL" id="CP017147">
    <property type="protein sequence ID" value="AOO82225.1"/>
    <property type="molecule type" value="Genomic_DNA"/>
</dbReference>
<dbReference type="Proteomes" id="UP000094969">
    <property type="component" value="Chromosome"/>
</dbReference>
<dbReference type="AlphaFoldDB" id="A0A1D7U4C5"/>
<evidence type="ECO:0000313" key="2">
    <source>
        <dbReference type="Proteomes" id="UP000094969"/>
    </source>
</evidence>